<evidence type="ECO:0000313" key="6">
    <source>
        <dbReference type="EMBL" id="KZP16269.1"/>
    </source>
</evidence>
<dbReference type="EMBL" id="KV417595">
    <property type="protein sequence ID" value="KZP16269.1"/>
    <property type="molecule type" value="Genomic_DNA"/>
</dbReference>
<feature type="domain" description="Zn(2)-C6 fungal-type" evidence="4">
    <location>
        <begin position="3"/>
        <end position="32"/>
    </location>
</feature>
<dbReference type="GO" id="GO:0006351">
    <property type="term" value="P:DNA-templated transcription"/>
    <property type="evidence" value="ECO:0007669"/>
    <property type="project" value="InterPro"/>
</dbReference>
<dbReference type="PANTHER" id="PTHR31001">
    <property type="entry name" value="UNCHARACTERIZED TRANSCRIPTIONAL REGULATORY PROTEIN"/>
    <property type="match status" value="1"/>
</dbReference>
<dbReference type="PANTHER" id="PTHR31001:SF56">
    <property type="entry name" value="ZN(2)-C6 FUNGAL-TYPE DOMAIN-CONTAINING PROTEIN"/>
    <property type="match status" value="1"/>
</dbReference>
<dbReference type="GO" id="GO:0000981">
    <property type="term" value="F:DNA-binding transcription factor activity, RNA polymerase II-specific"/>
    <property type="evidence" value="ECO:0007669"/>
    <property type="project" value="InterPro"/>
</dbReference>
<dbReference type="STRING" id="436010.A0A166EZ41"/>
<evidence type="ECO:0000256" key="3">
    <source>
        <dbReference type="ARBA" id="ARBA00023242"/>
    </source>
</evidence>
<evidence type="ECO:0000313" key="7">
    <source>
        <dbReference type="Proteomes" id="UP000076532"/>
    </source>
</evidence>
<evidence type="ECO:0008006" key="8">
    <source>
        <dbReference type="Google" id="ProtNLM"/>
    </source>
</evidence>
<accession>A0A166EZ41</accession>
<name>A0A166EZ41_9AGAM</name>
<dbReference type="InterPro" id="IPR017896">
    <property type="entry name" value="4Fe4S_Fe-S-bd"/>
</dbReference>
<feature type="non-terminal residue" evidence="6">
    <location>
        <position position="1"/>
    </location>
</feature>
<dbReference type="Pfam" id="PF04082">
    <property type="entry name" value="Fungal_trans"/>
    <property type="match status" value="1"/>
</dbReference>
<organism evidence="6 7">
    <name type="scientific">Athelia psychrophila</name>
    <dbReference type="NCBI Taxonomy" id="1759441"/>
    <lineage>
        <taxon>Eukaryota</taxon>
        <taxon>Fungi</taxon>
        <taxon>Dikarya</taxon>
        <taxon>Basidiomycota</taxon>
        <taxon>Agaricomycotina</taxon>
        <taxon>Agaricomycetes</taxon>
        <taxon>Agaricomycetidae</taxon>
        <taxon>Atheliales</taxon>
        <taxon>Atheliaceae</taxon>
        <taxon>Athelia</taxon>
    </lineage>
</organism>
<dbReference type="Gene3D" id="4.10.240.10">
    <property type="entry name" value="Zn(2)-C6 fungal-type DNA-binding domain"/>
    <property type="match status" value="1"/>
</dbReference>
<keyword evidence="3" id="KW-0539">Nucleus</keyword>
<evidence type="ECO:0000256" key="2">
    <source>
        <dbReference type="ARBA" id="ARBA00022723"/>
    </source>
</evidence>
<dbReference type="OrthoDB" id="424974at2759"/>
<reference evidence="6 7" key="1">
    <citation type="journal article" date="2016" name="Mol. Biol. Evol.">
        <title>Comparative Genomics of Early-Diverging Mushroom-Forming Fungi Provides Insights into the Origins of Lignocellulose Decay Capabilities.</title>
        <authorList>
            <person name="Nagy L.G."/>
            <person name="Riley R."/>
            <person name="Tritt A."/>
            <person name="Adam C."/>
            <person name="Daum C."/>
            <person name="Floudas D."/>
            <person name="Sun H."/>
            <person name="Yadav J.S."/>
            <person name="Pangilinan J."/>
            <person name="Larsson K.H."/>
            <person name="Matsuura K."/>
            <person name="Barry K."/>
            <person name="Labutti K."/>
            <person name="Kuo R."/>
            <person name="Ohm R.A."/>
            <person name="Bhattacharya S.S."/>
            <person name="Shirouzu T."/>
            <person name="Yoshinaga Y."/>
            <person name="Martin F.M."/>
            <person name="Grigoriev I.V."/>
            <person name="Hibbett D.S."/>
        </authorList>
    </citation>
    <scope>NUCLEOTIDE SEQUENCE [LARGE SCALE GENOMIC DNA]</scope>
    <source>
        <strain evidence="6 7">CBS 109695</strain>
    </source>
</reference>
<dbReference type="InterPro" id="IPR001138">
    <property type="entry name" value="Zn2Cys6_DnaBD"/>
</dbReference>
<dbReference type="GO" id="GO:0008270">
    <property type="term" value="F:zinc ion binding"/>
    <property type="evidence" value="ECO:0007669"/>
    <property type="project" value="InterPro"/>
</dbReference>
<dbReference type="PROSITE" id="PS50048">
    <property type="entry name" value="ZN2_CY6_FUNGAL_2"/>
    <property type="match status" value="1"/>
</dbReference>
<evidence type="ECO:0000259" key="4">
    <source>
        <dbReference type="PROSITE" id="PS50048"/>
    </source>
</evidence>
<dbReference type="InterPro" id="IPR036864">
    <property type="entry name" value="Zn2-C6_fun-type_DNA-bd_sf"/>
</dbReference>
<dbReference type="CDD" id="cd12148">
    <property type="entry name" value="fungal_TF_MHR"/>
    <property type="match status" value="1"/>
</dbReference>
<protein>
    <recommendedName>
        <fullName evidence="8">Zn(2)-C6 fungal-type domain-containing protein</fullName>
    </recommendedName>
</protein>
<dbReference type="PROSITE" id="PS00463">
    <property type="entry name" value="ZN2_CY6_FUNGAL_1"/>
    <property type="match status" value="1"/>
</dbReference>
<dbReference type="PROSITE" id="PS51379">
    <property type="entry name" value="4FE4S_FER_2"/>
    <property type="match status" value="1"/>
</dbReference>
<dbReference type="AlphaFoldDB" id="A0A166EZ41"/>
<evidence type="ECO:0000256" key="1">
    <source>
        <dbReference type="ARBA" id="ARBA00004123"/>
    </source>
</evidence>
<dbReference type="InterPro" id="IPR007219">
    <property type="entry name" value="XnlR_reg_dom"/>
</dbReference>
<dbReference type="GO" id="GO:0003677">
    <property type="term" value="F:DNA binding"/>
    <property type="evidence" value="ECO:0007669"/>
    <property type="project" value="InterPro"/>
</dbReference>
<keyword evidence="2" id="KW-0479">Metal-binding</keyword>
<gene>
    <name evidence="6" type="ORF">FIBSPDRAFT_749007</name>
</gene>
<sequence length="774" mass="84814">QISCKECRRLKLKCDKKVPCGSCQRRGCASICPNGNLSLGQGTRFILADTDQLHKTISDMASRIRQLEDALAVSYAVFSPDTHPLLRDEFVKVKFGPPQGSASPEREDLRDGGVGSLVDALGTLTLDSKGQVTYYGRSAGSEAADDLESARDVPKDTTIPRGIPSLTGHSRISGWVDNSTAEIIDSLYSKMPPYPRAVELASIYHSFDSYMFPAVSPAEISEILVVSYLPAAPPLQGSSEDICCHRIATAFFVLAIGALFDPHLPPYNAEAKHYYNLGCTALSLRSIFEAPQMSTVHAVVAMGTYHYLAGDECSRGSSWTIIGLACKLAQGVYRDSARWGFNANTVQQRRKFFWDLVFMDALQATNSSSIYLQSLAVGRPPTMDLAYADCEFPVDEEETLDDAGEVVPGQNSKYMFIRDIFHSIVEVTLVAKTPSYESIMEVDRKMREAICDYPYSTEIAIDPAHPDYHCATASLRDYCQSQCRSISMLYLHRSFFAEAFMDGLDPAKNPQTQFLLPSCLAAYRASSTLIDGFELQFRRCPEFAIRLWPHLMHVVSASIVIGSLIVRSPNTTTATSGIEELSVAVKIFEKAAVHSSRGRAALNVVRKMRNQAVQAVEEYKNGLFSRPAHDLTEDELCLFGGQTRLLDKSAERCGAQTNYGYGHADLAYPPLTDDFGLGAVYGGASGPSRAPPIAYQTRVEPPMPDTPTYDMFLPRYEPPVQIFIPEYVPENPTANAGSPSVQSAVRGEANPAADGHRLSFMRGTAIFDGASHGT</sequence>
<dbReference type="Proteomes" id="UP000076532">
    <property type="component" value="Unassembled WGS sequence"/>
</dbReference>
<dbReference type="GO" id="GO:0005634">
    <property type="term" value="C:nucleus"/>
    <property type="evidence" value="ECO:0007669"/>
    <property type="project" value="UniProtKB-SubCell"/>
</dbReference>
<proteinExistence type="predicted"/>
<dbReference type="InterPro" id="IPR050613">
    <property type="entry name" value="Sec_Metabolite_Reg"/>
</dbReference>
<evidence type="ECO:0000259" key="5">
    <source>
        <dbReference type="PROSITE" id="PS51379"/>
    </source>
</evidence>
<keyword evidence="7" id="KW-1185">Reference proteome</keyword>
<dbReference type="CDD" id="cd00067">
    <property type="entry name" value="GAL4"/>
    <property type="match status" value="1"/>
</dbReference>
<feature type="domain" description="4Fe-4S ferredoxin-type" evidence="5">
    <location>
        <begin position="10"/>
        <end position="42"/>
    </location>
</feature>
<comment type="subcellular location">
    <subcellularLocation>
        <location evidence="1">Nucleus</location>
    </subcellularLocation>
</comment>
<dbReference type="SUPFAM" id="SSF57701">
    <property type="entry name" value="Zn2/Cys6 DNA-binding domain"/>
    <property type="match status" value="1"/>
</dbReference>